<dbReference type="EMBL" id="JAPQKT010000004">
    <property type="protein sequence ID" value="KAJ5233620.1"/>
    <property type="molecule type" value="Genomic_DNA"/>
</dbReference>
<evidence type="ECO:0000313" key="2">
    <source>
        <dbReference type="Proteomes" id="UP001147733"/>
    </source>
</evidence>
<dbReference type="GeneID" id="81383473"/>
<dbReference type="Proteomes" id="UP001147733">
    <property type="component" value="Unassembled WGS sequence"/>
</dbReference>
<organism evidence="1 2">
    <name type="scientific">Penicillium citrinum</name>
    <dbReference type="NCBI Taxonomy" id="5077"/>
    <lineage>
        <taxon>Eukaryota</taxon>
        <taxon>Fungi</taxon>
        <taxon>Dikarya</taxon>
        <taxon>Ascomycota</taxon>
        <taxon>Pezizomycotina</taxon>
        <taxon>Eurotiomycetes</taxon>
        <taxon>Eurotiomycetidae</taxon>
        <taxon>Eurotiales</taxon>
        <taxon>Aspergillaceae</taxon>
        <taxon>Penicillium</taxon>
    </lineage>
</organism>
<gene>
    <name evidence="1" type="ORF">N7469_005386</name>
</gene>
<sequence>MFRILVTDTLSTNMLKTLRPATYIDVHIRKSSHIAQAYKFTYTTMHTKAYPNHDIPIQKTHVKFQLKDRSIYVALMGKAFTNVSKRQKTPIPILDNVLFI</sequence>
<name>A0A9W9TP19_PENCI</name>
<proteinExistence type="predicted"/>
<dbReference type="AlphaFoldDB" id="A0A9W9TP19"/>
<protein>
    <submittedName>
        <fullName evidence="1">Uncharacterized protein</fullName>
    </submittedName>
</protein>
<comment type="caution">
    <text evidence="1">The sequence shown here is derived from an EMBL/GenBank/DDBJ whole genome shotgun (WGS) entry which is preliminary data.</text>
</comment>
<accession>A0A9W9TP19</accession>
<reference evidence="1" key="2">
    <citation type="journal article" date="2023" name="IMA Fungus">
        <title>Comparative genomic study of the Penicillium genus elucidates a diverse pangenome and 15 lateral gene transfer events.</title>
        <authorList>
            <person name="Petersen C."/>
            <person name="Sorensen T."/>
            <person name="Nielsen M.R."/>
            <person name="Sondergaard T.E."/>
            <person name="Sorensen J.L."/>
            <person name="Fitzpatrick D.A."/>
            <person name="Frisvad J.C."/>
            <person name="Nielsen K.L."/>
        </authorList>
    </citation>
    <scope>NUCLEOTIDE SEQUENCE</scope>
    <source>
        <strain evidence="1">IBT 23319</strain>
    </source>
</reference>
<keyword evidence="2" id="KW-1185">Reference proteome</keyword>
<evidence type="ECO:0000313" key="1">
    <source>
        <dbReference type="EMBL" id="KAJ5233620.1"/>
    </source>
</evidence>
<reference evidence="1" key="1">
    <citation type="submission" date="2022-11" db="EMBL/GenBank/DDBJ databases">
        <authorList>
            <person name="Petersen C."/>
        </authorList>
    </citation>
    <scope>NUCLEOTIDE SEQUENCE</scope>
    <source>
        <strain evidence="1">IBT 23319</strain>
    </source>
</reference>
<dbReference type="RefSeq" id="XP_056501120.1">
    <property type="nucleotide sequence ID" value="XM_056644306.1"/>
</dbReference>